<keyword evidence="2" id="KW-1185">Reference proteome</keyword>
<dbReference type="OrthoDB" id="9796999at2"/>
<protein>
    <submittedName>
        <fullName evidence="1">Uncharacterized conserved protein YdeI, YjbR/CyaY-like superfamily, DUF1801 family</fullName>
    </submittedName>
</protein>
<dbReference type="AlphaFoldDB" id="A0A1G8YU71"/>
<sequence>MEAAFFPDQNDFRKWLEKNHQSETELLVGFYKVGSKKPSMTWSESVDQALCFGWIDGVRRSRDAESYTIRFTPRKKDSIWSGINIKKVESLTKSGLMQPAGIAAFEKRQESKSRIYAFEQDKMEFSAAFKNQFKANKKAWDFFHSQAPSYIKTALHVVMSPKNEVTRKKWLDQLISDSENGKRLGRLSR</sequence>
<gene>
    <name evidence="1" type="ORF">SAMN04487935_2477</name>
</gene>
<dbReference type="RefSeq" id="WP_091395880.1">
    <property type="nucleotide sequence ID" value="NZ_BKAI01000006.1"/>
</dbReference>
<dbReference type="Pfam" id="PF13376">
    <property type="entry name" value="OmdA"/>
    <property type="match status" value="1"/>
</dbReference>
<dbReference type="Proteomes" id="UP000199580">
    <property type="component" value="Unassembled WGS sequence"/>
</dbReference>
<dbReference type="STRING" id="1128970.SAMN04487935_2477"/>
<dbReference type="EMBL" id="FNEZ01000003">
    <property type="protein sequence ID" value="SDK06287.1"/>
    <property type="molecule type" value="Genomic_DNA"/>
</dbReference>
<name>A0A1G8YU71_9FLAO</name>
<accession>A0A1G8YU71</accession>
<organism evidence="1 2">
    <name type="scientific">Flavobacterium noncentrifugens</name>
    <dbReference type="NCBI Taxonomy" id="1128970"/>
    <lineage>
        <taxon>Bacteria</taxon>
        <taxon>Pseudomonadati</taxon>
        <taxon>Bacteroidota</taxon>
        <taxon>Flavobacteriia</taxon>
        <taxon>Flavobacteriales</taxon>
        <taxon>Flavobacteriaceae</taxon>
        <taxon>Flavobacterium</taxon>
    </lineage>
</organism>
<evidence type="ECO:0000313" key="2">
    <source>
        <dbReference type="Proteomes" id="UP000199580"/>
    </source>
</evidence>
<reference evidence="1 2" key="1">
    <citation type="submission" date="2016-10" db="EMBL/GenBank/DDBJ databases">
        <authorList>
            <person name="de Groot N.N."/>
        </authorList>
    </citation>
    <scope>NUCLEOTIDE SEQUENCE [LARGE SCALE GENOMIC DNA]</scope>
    <source>
        <strain evidence="1 2">CGMCC 1.10076</strain>
    </source>
</reference>
<proteinExistence type="predicted"/>
<evidence type="ECO:0000313" key="1">
    <source>
        <dbReference type="EMBL" id="SDK06287.1"/>
    </source>
</evidence>